<dbReference type="Gene3D" id="3.40.50.1820">
    <property type="entry name" value="alpha/beta hydrolase"/>
    <property type="match status" value="1"/>
</dbReference>
<evidence type="ECO:0000313" key="4">
    <source>
        <dbReference type="Proteomes" id="UP000299102"/>
    </source>
</evidence>
<dbReference type="InterPro" id="IPR002469">
    <property type="entry name" value="Peptidase_S9B_N"/>
</dbReference>
<dbReference type="SUPFAM" id="SSF53474">
    <property type="entry name" value="alpha/beta-Hydrolases"/>
    <property type="match status" value="1"/>
</dbReference>
<dbReference type="EMBL" id="BGZK01000009">
    <property type="protein sequence ID" value="GBP03076.1"/>
    <property type="molecule type" value="Genomic_DNA"/>
</dbReference>
<keyword evidence="4" id="KW-1185">Reference proteome</keyword>
<dbReference type="GO" id="GO:0008236">
    <property type="term" value="F:serine-type peptidase activity"/>
    <property type="evidence" value="ECO:0007669"/>
    <property type="project" value="InterPro"/>
</dbReference>
<dbReference type="Pfam" id="PF00930">
    <property type="entry name" value="DPPIV_N"/>
    <property type="match status" value="1"/>
</dbReference>
<name>A0A4C1SME8_EUMVA</name>
<dbReference type="Pfam" id="PF00326">
    <property type="entry name" value="Peptidase_S9"/>
    <property type="match status" value="1"/>
</dbReference>
<reference evidence="3 4" key="1">
    <citation type="journal article" date="2019" name="Commun. Biol.">
        <title>The bagworm genome reveals a unique fibroin gene that provides high tensile strength.</title>
        <authorList>
            <person name="Kono N."/>
            <person name="Nakamura H."/>
            <person name="Ohtoshi R."/>
            <person name="Tomita M."/>
            <person name="Numata K."/>
            <person name="Arakawa K."/>
        </authorList>
    </citation>
    <scope>NUCLEOTIDE SEQUENCE [LARGE SCALE GENOMIC DNA]</scope>
</reference>
<dbReference type="GO" id="GO:0008239">
    <property type="term" value="F:dipeptidyl-peptidase activity"/>
    <property type="evidence" value="ECO:0007669"/>
    <property type="project" value="TreeGrafter"/>
</dbReference>
<protein>
    <submittedName>
        <fullName evidence="3">Venom dipeptidyl peptidase 4</fullName>
    </submittedName>
</protein>
<feature type="domain" description="Dipeptidylpeptidase IV N-terminal" evidence="2">
    <location>
        <begin position="5"/>
        <end position="358"/>
    </location>
</feature>
<evidence type="ECO:0000313" key="3">
    <source>
        <dbReference type="EMBL" id="GBP03076.1"/>
    </source>
</evidence>
<dbReference type="GO" id="GO:0006508">
    <property type="term" value="P:proteolysis"/>
    <property type="evidence" value="ECO:0007669"/>
    <property type="project" value="InterPro"/>
</dbReference>
<sequence>MVVIEVYRHSFLARYAAVNTDSGVATNIGPVGVSEEDAYLQNFVWGPSGTACAFVYLNNVYYKSSLNADAVQLTTTGTSNIIYNGIPDWVYEEEVFSSNIALWFSLDGSKMSYATFNDEMVRVMRVPHYGVPGSVAYQYTEHHEIRYPKSGTTNPTVSVTLVDLSTRSGDVYTAPGELDQPILLSVTFVGNDSLALVWTNRVQNSMIVVLCYSGQTQCSQIYSRSEPDGWIENNPLIFNSDGNAFLTILPLAVGSQRYKQVVQISNTGAAQWTLAGRSNTAHTVAEILRWDDDDTIWYKATHVNDSAEQHLYRLRGADSPECFTCGISGNYTECLYNDGTVSSDGSKIVVNCGGPGIPQVLIYDSDGTLSRSWDENTAVAEQLQGGSLPLILQRSVPVADGLPEAAVHIQVPVDYQSRTNVPLLVYVYGGPDSALVTHQWLMDWGTSLVTRWGIAVAHIDGRGAGLRGVDNLFTLNRRLGTVEVEDQIAVTRHLLQTETWLDSNRTCIWGWSYGGYASSLALARGGDVFRCAIAVAPVTDWHFYDTIYTERYMDMPANNTEGYSESSLLTNEVFRIVKRHPLVLKGMFCDFQVEAFRNKRYFLVHGTADDNVHYQHAMLLSRRLQTQDIYFTQMSYTDEQHGLVGVRPHLYHALEKFLAENML</sequence>
<evidence type="ECO:0000259" key="1">
    <source>
        <dbReference type="Pfam" id="PF00326"/>
    </source>
</evidence>
<dbReference type="PANTHER" id="PTHR11731:SF192">
    <property type="entry name" value="IP17501P"/>
    <property type="match status" value="1"/>
</dbReference>
<dbReference type="GO" id="GO:0005886">
    <property type="term" value="C:plasma membrane"/>
    <property type="evidence" value="ECO:0007669"/>
    <property type="project" value="TreeGrafter"/>
</dbReference>
<accession>A0A4C1SME8</accession>
<evidence type="ECO:0000259" key="2">
    <source>
        <dbReference type="Pfam" id="PF00930"/>
    </source>
</evidence>
<dbReference type="OrthoDB" id="16520at2759"/>
<proteinExistence type="predicted"/>
<organism evidence="3 4">
    <name type="scientific">Eumeta variegata</name>
    <name type="common">Bagworm moth</name>
    <name type="synonym">Eumeta japonica</name>
    <dbReference type="NCBI Taxonomy" id="151549"/>
    <lineage>
        <taxon>Eukaryota</taxon>
        <taxon>Metazoa</taxon>
        <taxon>Ecdysozoa</taxon>
        <taxon>Arthropoda</taxon>
        <taxon>Hexapoda</taxon>
        <taxon>Insecta</taxon>
        <taxon>Pterygota</taxon>
        <taxon>Neoptera</taxon>
        <taxon>Endopterygota</taxon>
        <taxon>Lepidoptera</taxon>
        <taxon>Glossata</taxon>
        <taxon>Ditrysia</taxon>
        <taxon>Tineoidea</taxon>
        <taxon>Psychidae</taxon>
        <taxon>Oiketicinae</taxon>
        <taxon>Eumeta</taxon>
    </lineage>
</organism>
<dbReference type="Proteomes" id="UP000299102">
    <property type="component" value="Unassembled WGS sequence"/>
</dbReference>
<feature type="domain" description="Peptidase S9 prolyl oligopeptidase catalytic" evidence="1">
    <location>
        <begin position="442"/>
        <end position="661"/>
    </location>
</feature>
<dbReference type="PANTHER" id="PTHR11731">
    <property type="entry name" value="PROTEASE FAMILY S9B,C DIPEPTIDYL-PEPTIDASE IV-RELATED"/>
    <property type="match status" value="1"/>
</dbReference>
<dbReference type="Gene3D" id="2.140.10.30">
    <property type="entry name" value="Dipeptidylpeptidase IV, N-terminal domain"/>
    <property type="match status" value="1"/>
</dbReference>
<dbReference type="AlphaFoldDB" id="A0A4C1SME8"/>
<comment type="caution">
    <text evidence="3">The sequence shown here is derived from an EMBL/GenBank/DDBJ whole genome shotgun (WGS) entry which is preliminary data.</text>
</comment>
<dbReference type="InterPro" id="IPR001375">
    <property type="entry name" value="Peptidase_S9_cat"/>
</dbReference>
<dbReference type="InterPro" id="IPR050278">
    <property type="entry name" value="Serine_Prot_S9B/DPPIV"/>
</dbReference>
<gene>
    <name evidence="3" type="ORF">EVAR_2563_1</name>
</gene>
<dbReference type="SUPFAM" id="SSF82171">
    <property type="entry name" value="DPP6 N-terminal domain-like"/>
    <property type="match status" value="1"/>
</dbReference>
<dbReference type="InterPro" id="IPR029058">
    <property type="entry name" value="AB_hydrolase_fold"/>
</dbReference>
<dbReference type="STRING" id="151549.A0A4C1SME8"/>